<keyword evidence="2" id="KW-1185">Reference proteome</keyword>
<dbReference type="Proteomes" id="UP000304953">
    <property type="component" value="Unassembled WGS sequence"/>
</dbReference>
<evidence type="ECO:0000313" key="2">
    <source>
        <dbReference type="Proteomes" id="UP000304953"/>
    </source>
</evidence>
<comment type="caution">
    <text evidence="1">The sequence shown here is derived from an EMBL/GenBank/DDBJ whole genome shotgun (WGS) entry which is preliminary data.</text>
</comment>
<sequence length="99" mass="11278">MAFHQRKLDSVEQYDKIILCYPIWWHTAPMTVGTFLESYDFSGKHIYPISQSASMNVSQYEQSVAFVRECAKGAIADNGIFTRDSVSISRYVEEAVTSK</sequence>
<gene>
    <name evidence="1" type="ORF">E5329_12665</name>
</gene>
<accession>A0AC61RVV2</accession>
<protein>
    <submittedName>
        <fullName evidence="1">Uncharacterized protein</fullName>
    </submittedName>
</protein>
<dbReference type="EMBL" id="SRYA01000023">
    <property type="protein sequence ID" value="TGY95834.1"/>
    <property type="molecule type" value="Genomic_DNA"/>
</dbReference>
<name>A0AC61RVV2_9FIRM</name>
<proteinExistence type="predicted"/>
<evidence type="ECO:0000313" key="1">
    <source>
        <dbReference type="EMBL" id="TGY95834.1"/>
    </source>
</evidence>
<reference evidence="1" key="1">
    <citation type="submission" date="2019-04" db="EMBL/GenBank/DDBJ databases">
        <title>Microbes associate with the intestines of laboratory mice.</title>
        <authorList>
            <person name="Navarre W."/>
            <person name="Wong E."/>
            <person name="Huang K."/>
            <person name="Tropini C."/>
            <person name="Ng K."/>
            <person name="Yu B."/>
        </authorList>
    </citation>
    <scope>NUCLEOTIDE SEQUENCE</scope>
    <source>
        <strain evidence="1">NM01_1-7b</strain>
    </source>
</reference>
<organism evidence="1 2">
    <name type="scientific">Petralouisia muris</name>
    <dbReference type="NCBI Taxonomy" id="3032872"/>
    <lineage>
        <taxon>Bacteria</taxon>
        <taxon>Bacillati</taxon>
        <taxon>Bacillota</taxon>
        <taxon>Clostridia</taxon>
        <taxon>Lachnospirales</taxon>
        <taxon>Lachnospiraceae</taxon>
        <taxon>Petralouisia</taxon>
    </lineage>
</organism>